<feature type="signal peptide" evidence="2">
    <location>
        <begin position="1"/>
        <end position="25"/>
    </location>
</feature>
<dbReference type="EMBL" id="KQ965915">
    <property type="protein sequence ID" value="KXS08932.1"/>
    <property type="molecule type" value="Genomic_DNA"/>
</dbReference>
<organism evidence="3 4">
    <name type="scientific">Gonapodya prolifera (strain JEL478)</name>
    <name type="common">Monoblepharis prolifera</name>
    <dbReference type="NCBI Taxonomy" id="1344416"/>
    <lineage>
        <taxon>Eukaryota</taxon>
        <taxon>Fungi</taxon>
        <taxon>Fungi incertae sedis</taxon>
        <taxon>Chytridiomycota</taxon>
        <taxon>Chytridiomycota incertae sedis</taxon>
        <taxon>Monoblepharidomycetes</taxon>
        <taxon>Monoblepharidales</taxon>
        <taxon>Gonapodyaceae</taxon>
        <taxon>Gonapodya</taxon>
    </lineage>
</organism>
<accession>A0A138ZWQ2</accession>
<gene>
    <name evidence="3" type="ORF">M427DRAFT_50178</name>
</gene>
<dbReference type="AlphaFoldDB" id="A0A138ZWQ2"/>
<keyword evidence="2" id="KW-0732">Signal</keyword>
<evidence type="ECO:0000256" key="1">
    <source>
        <dbReference type="SAM" id="MobiDB-lite"/>
    </source>
</evidence>
<dbReference type="Proteomes" id="UP000070544">
    <property type="component" value="Unassembled WGS sequence"/>
</dbReference>
<feature type="chain" id="PRO_5007295788" evidence="2">
    <location>
        <begin position="26"/>
        <end position="125"/>
    </location>
</feature>
<evidence type="ECO:0000313" key="4">
    <source>
        <dbReference type="Proteomes" id="UP000070544"/>
    </source>
</evidence>
<evidence type="ECO:0000256" key="2">
    <source>
        <dbReference type="SAM" id="SignalP"/>
    </source>
</evidence>
<protein>
    <submittedName>
        <fullName evidence="3">Uncharacterized protein</fullName>
    </submittedName>
</protein>
<reference evidence="3 4" key="1">
    <citation type="journal article" date="2015" name="Genome Biol. Evol.">
        <title>Phylogenomic analyses indicate that early fungi evolved digesting cell walls of algal ancestors of land plants.</title>
        <authorList>
            <person name="Chang Y."/>
            <person name="Wang S."/>
            <person name="Sekimoto S."/>
            <person name="Aerts A.L."/>
            <person name="Choi C."/>
            <person name="Clum A."/>
            <person name="LaButti K.M."/>
            <person name="Lindquist E.A."/>
            <person name="Yee Ngan C."/>
            <person name="Ohm R.A."/>
            <person name="Salamov A.A."/>
            <person name="Grigoriev I.V."/>
            <person name="Spatafora J.W."/>
            <person name="Berbee M.L."/>
        </authorList>
    </citation>
    <scope>NUCLEOTIDE SEQUENCE [LARGE SCALE GENOMIC DNA]</scope>
    <source>
        <strain evidence="3 4">JEL478</strain>
    </source>
</reference>
<evidence type="ECO:0000313" key="3">
    <source>
        <dbReference type="EMBL" id="KXS08932.1"/>
    </source>
</evidence>
<name>A0A138ZWQ2_GONPJ</name>
<sequence length="125" mass="13977">MLPMARALHTLALAVLLALFAHASATFTPYKGTPQARGYVHVSKECPPLDDAEKVGGPHGCNQLEQSRSLRSRRTSTRLRLDIKGILARQDQQQLRSKQDQLEQSLPMVPEKLCTIPCCLRLLEF</sequence>
<feature type="region of interest" description="Disordered" evidence="1">
    <location>
        <begin position="51"/>
        <end position="73"/>
    </location>
</feature>
<keyword evidence="4" id="KW-1185">Reference proteome</keyword>
<proteinExistence type="predicted"/>